<comment type="caution">
    <text evidence="1">The sequence shown here is derived from an EMBL/GenBank/DDBJ whole genome shotgun (WGS) entry which is preliminary data.</text>
</comment>
<dbReference type="Proteomes" id="UP000240912">
    <property type="component" value="Unassembled WGS sequence"/>
</dbReference>
<reference evidence="1 2" key="1">
    <citation type="submission" date="2018-03" db="EMBL/GenBank/DDBJ databases">
        <authorList>
            <person name="Keele B.F."/>
        </authorList>
    </citation>
    <scope>NUCLEOTIDE SEQUENCE [LARGE SCALE GENOMIC DNA]</scope>
    <source>
        <strain evidence="1 2">YL28-9</strain>
    </source>
</reference>
<evidence type="ECO:0000313" key="1">
    <source>
        <dbReference type="EMBL" id="PST83889.1"/>
    </source>
</evidence>
<accession>A0A2T3HN86</accession>
<keyword evidence="2" id="KW-1185">Reference proteome</keyword>
<dbReference type="AlphaFoldDB" id="A0A2T3HN86"/>
<gene>
    <name evidence="1" type="ORF">C7T94_03850</name>
</gene>
<dbReference type="EMBL" id="PYLS01000004">
    <property type="protein sequence ID" value="PST83889.1"/>
    <property type="molecule type" value="Genomic_DNA"/>
</dbReference>
<proteinExistence type="predicted"/>
<organism evidence="1 2">
    <name type="scientific">Pedobacter yulinensis</name>
    <dbReference type="NCBI Taxonomy" id="2126353"/>
    <lineage>
        <taxon>Bacteria</taxon>
        <taxon>Pseudomonadati</taxon>
        <taxon>Bacteroidota</taxon>
        <taxon>Sphingobacteriia</taxon>
        <taxon>Sphingobacteriales</taxon>
        <taxon>Sphingobacteriaceae</taxon>
        <taxon>Pedobacter</taxon>
    </lineage>
</organism>
<protein>
    <submittedName>
        <fullName evidence="1">Uncharacterized protein</fullName>
    </submittedName>
</protein>
<sequence>MRKFSILLLLAIGMMPAIAHRKSILINSSIEIFRQIDVEIALAKNCIIMLAIKKQVLTKIW</sequence>
<name>A0A2T3HN86_9SPHI</name>
<dbReference type="RefSeq" id="WP_162618530.1">
    <property type="nucleotide sequence ID" value="NZ_KZ686268.1"/>
</dbReference>
<evidence type="ECO:0000313" key="2">
    <source>
        <dbReference type="Proteomes" id="UP000240912"/>
    </source>
</evidence>